<accession>A0A5P8WG61</accession>
<dbReference type="KEGG" id="nsh:GXM_09055"/>
<keyword evidence="2" id="KW-1185">Reference proteome</keyword>
<dbReference type="Proteomes" id="UP000326678">
    <property type="component" value="Chromosome Gxm2"/>
</dbReference>
<dbReference type="AlphaFoldDB" id="A0A5P8WG61"/>
<proteinExistence type="predicted"/>
<sequence length="45" mass="5070">MLGLFLPLHPTPTGLVKVAIILKKNNHSIKRELLTGNREQGNRHN</sequence>
<dbReference type="EMBL" id="CP045227">
    <property type="protein sequence ID" value="QFS51561.1"/>
    <property type="molecule type" value="Genomic_DNA"/>
</dbReference>
<name>A0A5P8WG61_9NOSO</name>
<organism evidence="1 2">
    <name type="scientific">Nostoc sphaeroides CCNUC1</name>
    <dbReference type="NCBI Taxonomy" id="2653204"/>
    <lineage>
        <taxon>Bacteria</taxon>
        <taxon>Bacillati</taxon>
        <taxon>Cyanobacteriota</taxon>
        <taxon>Cyanophyceae</taxon>
        <taxon>Nostocales</taxon>
        <taxon>Nostocaceae</taxon>
        <taxon>Nostoc</taxon>
    </lineage>
</organism>
<gene>
    <name evidence="1" type="ORF">GXM_09055</name>
</gene>
<reference evidence="1 2" key="1">
    <citation type="submission" date="2019-10" db="EMBL/GenBank/DDBJ databases">
        <title>Genomic and transcriptomic insights into the perfect genentic adaptation of a filamentous nitrogen-fixing cyanobacterium to rice fields.</title>
        <authorList>
            <person name="Chen Z."/>
        </authorList>
    </citation>
    <scope>NUCLEOTIDE SEQUENCE [LARGE SCALE GENOMIC DNA]</scope>
    <source>
        <strain evidence="1">CCNUC1</strain>
    </source>
</reference>
<evidence type="ECO:0000313" key="1">
    <source>
        <dbReference type="EMBL" id="QFS51561.1"/>
    </source>
</evidence>
<evidence type="ECO:0000313" key="2">
    <source>
        <dbReference type="Proteomes" id="UP000326678"/>
    </source>
</evidence>
<protein>
    <submittedName>
        <fullName evidence="1">Uncharacterized protein</fullName>
    </submittedName>
</protein>